<evidence type="ECO:0008006" key="15">
    <source>
        <dbReference type="Google" id="ProtNLM"/>
    </source>
</evidence>
<keyword evidence="7 12" id="KW-0560">Oxidoreductase</keyword>
<keyword evidence="10" id="KW-0472">Membrane</keyword>
<accession>A0A2G5C6F8</accession>
<evidence type="ECO:0000256" key="1">
    <source>
        <dbReference type="ARBA" id="ARBA00004370"/>
    </source>
</evidence>
<dbReference type="EMBL" id="KZ305103">
    <property type="protein sequence ID" value="PIA26863.1"/>
    <property type="molecule type" value="Genomic_DNA"/>
</dbReference>
<feature type="binding site" description="axial binding residue" evidence="11">
    <location>
        <position position="466"/>
    </location>
    <ligand>
        <name>heme</name>
        <dbReference type="ChEBI" id="CHEBI:30413"/>
    </ligand>
    <ligandPart>
        <name>Fe</name>
        <dbReference type="ChEBI" id="CHEBI:18248"/>
    </ligandPart>
</feature>
<keyword evidence="6" id="KW-1133">Transmembrane helix</keyword>
<dbReference type="InterPro" id="IPR017972">
    <property type="entry name" value="Cyt_P450_CS"/>
</dbReference>
<dbReference type="PANTHER" id="PTHR24282:SF255">
    <property type="entry name" value="CYTOCHROME P450 72A11-RELATED"/>
    <property type="match status" value="1"/>
</dbReference>
<dbReference type="CDD" id="cd20642">
    <property type="entry name" value="CYP72"/>
    <property type="match status" value="1"/>
</dbReference>
<organism evidence="13 14">
    <name type="scientific">Aquilegia coerulea</name>
    <name type="common">Rocky mountain columbine</name>
    <dbReference type="NCBI Taxonomy" id="218851"/>
    <lineage>
        <taxon>Eukaryota</taxon>
        <taxon>Viridiplantae</taxon>
        <taxon>Streptophyta</taxon>
        <taxon>Embryophyta</taxon>
        <taxon>Tracheophyta</taxon>
        <taxon>Spermatophyta</taxon>
        <taxon>Magnoliopsida</taxon>
        <taxon>Ranunculales</taxon>
        <taxon>Ranunculaceae</taxon>
        <taxon>Thalictroideae</taxon>
        <taxon>Aquilegia</taxon>
    </lineage>
</organism>
<dbReference type="GO" id="GO:0016705">
    <property type="term" value="F:oxidoreductase activity, acting on paired donors, with incorporation or reduction of molecular oxygen"/>
    <property type="evidence" value="ECO:0007669"/>
    <property type="project" value="InterPro"/>
</dbReference>
<evidence type="ECO:0000256" key="10">
    <source>
        <dbReference type="ARBA" id="ARBA00023136"/>
    </source>
</evidence>
<dbReference type="SUPFAM" id="SSF48264">
    <property type="entry name" value="Cytochrome P450"/>
    <property type="match status" value="1"/>
</dbReference>
<evidence type="ECO:0000313" key="13">
    <source>
        <dbReference type="EMBL" id="PIA26863.1"/>
    </source>
</evidence>
<dbReference type="FunFam" id="1.10.630.10:FF:000029">
    <property type="entry name" value="Cytochrome P450 734A1"/>
    <property type="match status" value="1"/>
</dbReference>
<evidence type="ECO:0000256" key="7">
    <source>
        <dbReference type="ARBA" id="ARBA00023002"/>
    </source>
</evidence>
<evidence type="ECO:0000256" key="9">
    <source>
        <dbReference type="ARBA" id="ARBA00023033"/>
    </source>
</evidence>
<keyword evidence="14" id="KW-1185">Reference proteome</keyword>
<dbReference type="GO" id="GO:0004497">
    <property type="term" value="F:monooxygenase activity"/>
    <property type="evidence" value="ECO:0007669"/>
    <property type="project" value="UniProtKB-KW"/>
</dbReference>
<dbReference type="PANTHER" id="PTHR24282">
    <property type="entry name" value="CYTOCHROME P450 FAMILY MEMBER"/>
    <property type="match status" value="1"/>
</dbReference>
<dbReference type="GO" id="GO:0016020">
    <property type="term" value="C:membrane"/>
    <property type="evidence" value="ECO:0007669"/>
    <property type="project" value="UniProtKB-SubCell"/>
</dbReference>
<proteinExistence type="inferred from homology"/>
<evidence type="ECO:0000256" key="5">
    <source>
        <dbReference type="ARBA" id="ARBA00022723"/>
    </source>
</evidence>
<evidence type="ECO:0000256" key="6">
    <source>
        <dbReference type="ARBA" id="ARBA00022989"/>
    </source>
</evidence>
<keyword evidence="4" id="KW-0812">Transmembrane</keyword>
<dbReference type="InParanoid" id="A0A2G5C6F8"/>
<dbReference type="InterPro" id="IPR036396">
    <property type="entry name" value="Cyt_P450_sf"/>
</dbReference>
<dbReference type="Proteomes" id="UP000230069">
    <property type="component" value="Unassembled WGS sequence"/>
</dbReference>
<keyword evidence="5 11" id="KW-0479">Metal-binding</keyword>
<dbReference type="GO" id="GO:0005506">
    <property type="term" value="F:iron ion binding"/>
    <property type="evidence" value="ECO:0007669"/>
    <property type="project" value="InterPro"/>
</dbReference>
<keyword evidence="8 11" id="KW-0408">Iron</keyword>
<dbReference type="OrthoDB" id="442633at2759"/>
<dbReference type="FunCoup" id="A0A2G5C6F8">
    <property type="interactions" value="830"/>
</dbReference>
<dbReference type="PRINTS" id="PR00385">
    <property type="entry name" value="P450"/>
</dbReference>
<sequence length="518" mass="59436">MNNIMDFLPTLFAIFGVVLISLAWKAYSWSWLKPKKMEKYLTEQGLKGSNYKFLYGDIKEVQRLTKEERSKRMENSHQIVPRILPYFHQMAQQYGKLSYIWFGPTPRLIVTDPDMIKEILSDKSGCFGKIKGNPLGNLLVTGISSYEGDKWAKHRKIINPAFHQEKLKMMLPAFYTSCCEMVDKWLNSIPEGSCELDVWPDLQNVTADVISRTGFGSSYEEGRQIFRLQTEQAGLVVQANQSMYIPGLRFLPTKSNKRMKEIHGEVRALLRDMIQKREKTMRAGEAPTSDLLGLLMESNFKEIKEGENSKVGITIDEVIEECKLFYFAGQETTATLLAWTMVALSMHQDWQQKAREEVIQVFGTNKPEYDGLNKLKVVTMILNEILRLYPPAYILMRETYKKVKLGEVILPPGVQLTLAMLLIHHNRELWGEDADEFNPQRFSGGVSKATKNQVLFFPFGWGPRLCIGQNFAILESKMALAMILQHFSFELSSTYIHAPYTIAVLQPQYGVQLVIRKI</sequence>
<dbReference type="PROSITE" id="PS00086">
    <property type="entry name" value="CYTOCHROME_P450"/>
    <property type="match status" value="1"/>
</dbReference>
<dbReference type="STRING" id="218851.A0A2G5C6F8"/>
<comment type="subcellular location">
    <subcellularLocation>
        <location evidence="1">Membrane</location>
    </subcellularLocation>
</comment>
<evidence type="ECO:0000256" key="11">
    <source>
        <dbReference type="PIRSR" id="PIRSR602401-1"/>
    </source>
</evidence>
<evidence type="ECO:0000256" key="8">
    <source>
        <dbReference type="ARBA" id="ARBA00023004"/>
    </source>
</evidence>
<dbReference type="InterPro" id="IPR050665">
    <property type="entry name" value="Cytochrome_P450_Monooxygen"/>
</dbReference>
<evidence type="ECO:0000256" key="3">
    <source>
        <dbReference type="ARBA" id="ARBA00022617"/>
    </source>
</evidence>
<dbReference type="Pfam" id="PF00067">
    <property type="entry name" value="p450"/>
    <property type="match status" value="1"/>
</dbReference>
<keyword evidence="3 11" id="KW-0349">Heme</keyword>
<evidence type="ECO:0000256" key="12">
    <source>
        <dbReference type="RuleBase" id="RU000461"/>
    </source>
</evidence>
<name>A0A2G5C6F8_AQUCA</name>
<dbReference type="AlphaFoldDB" id="A0A2G5C6F8"/>
<dbReference type="InterPro" id="IPR002401">
    <property type="entry name" value="Cyt_P450_E_grp-I"/>
</dbReference>
<dbReference type="GO" id="GO:0020037">
    <property type="term" value="F:heme binding"/>
    <property type="evidence" value="ECO:0007669"/>
    <property type="project" value="InterPro"/>
</dbReference>
<comment type="cofactor">
    <cofactor evidence="11">
        <name>heme</name>
        <dbReference type="ChEBI" id="CHEBI:30413"/>
    </cofactor>
</comment>
<evidence type="ECO:0000313" key="14">
    <source>
        <dbReference type="Proteomes" id="UP000230069"/>
    </source>
</evidence>
<dbReference type="Gene3D" id="1.10.630.10">
    <property type="entry name" value="Cytochrome P450"/>
    <property type="match status" value="1"/>
</dbReference>
<comment type="similarity">
    <text evidence="2 12">Belongs to the cytochrome P450 family.</text>
</comment>
<reference evidence="13 14" key="1">
    <citation type="submission" date="2017-09" db="EMBL/GenBank/DDBJ databases">
        <title>WGS assembly of Aquilegia coerulea Goldsmith.</title>
        <authorList>
            <person name="Hodges S."/>
            <person name="Kramer E."/>
            <person name="Nordborg M."/>
            <person name="Tomkins J."/>
            <person name="Borevitz J."/>
            <person name="Derieg N."/>
            <person name="Yan J."/>
            <person name="Mihaltcheva S."/>
            <person name="Hayes R.D."/>
            <person name="Rokhsar D."/>
        </authorList>
    </citation>
    <scope>NUCLEOTIDE SEQUENCE [LARGE SCALE GENOMIC DNA]</scope>
    <source>
        <strain evidence="14">cv. Goldsmith</strain>
    </source>
</reference>
<dbReference type="PRINTS" id="PR00463">
    <property type="entry name" value="EP450I"/>
</dbReference>
<evidence type="ECO:0000256" key="4">
    <source>
        <dbReference type="ARBA" id="ARBA00022692"/>
    </source>
</evidence>
<dbReference type="GO" id="GO:0044550">
    <property type="term" value="P:secondary metabolite biosynthetic process"/>
    <property type="evidence" value="ECO:0007669"/>
    <property type="project" value="UniProtKB-ARBA"/>
</dbReference>
<gene>
    <name evidence="13" type="ORF">AQUCO_08600018v1</name>
</gene>
<protein>
    <recommendedName>
        <fullName evidence="15">Cytochrome P450</fullName>
    </recommendedName>
</protein>
<evidence type="ECO:0000256" key="2">
    <source>
        <dbReference type="ARBA" id="ARBA00010617"/>
    </source>
</evidence>
<keyword evidence="9 12" id="KW-0503">Monooxygenase</keyword>
<dbReference type="InterPro" id="IPR001128">
    <property type="entry name" value="Cyt_P450"/>
</dbReference>